<accession>A0ABP7VZJ1</accession>
<dbReference type="Proteomes" id="UP001500683">
    <property type="component" value="Unassembled WGS sequence"/>
</dbReference>
<name>A0ABP7VZJ1_9ACTN</name>
<dbReference type="RefSeq" id="WP_344949332.1">
    <property type="nucleotide sequence ID" value="NZ_BAAAZG010000025.1"/>
</dbReference>
<reference evidence="3" key="1">
    <citation type="journal article" date="2019" name="Int. J. Syst. Evol. Microbiol.">
        <title>The Global Catalogue of Microorganisms (GCM) 10K type strain sequencing project: providing services to taxonomists for standard genome sequencing and annotation.</title>
        <authorList>
            <consortium name="The Broad Institute Genomics Platform"/>
            <consortium name="The Broad Institute Genome Sequencing Center for Infectious Disease"/>
            <person name="Wu L."/>
            <person name="Ma J."/>
        </authorList>
    </citation>
    <scope>NUCLEOTIDE SEQUENCE [LARGE SCALE GENOMIC DNA]</scope>
    <source>
        <strain evidence="3">JCM 16702</strain>
    </source>
</reference>
<organism evidence="2 3">
    <name type="scientific">Actinomadura miaoliensis</name>
    <dbReference type="NCBI Taxonomy" id="430685"/>
    <lineage>
        <taxon>Bacteria</taxon>
        <taxon>Bacillati</taxon>
        <taxon>Actinomycetota</taxon>
        <taxon>Actinomycetes</taxon>
        <taxon>Streptosporangiales</taxon>
        <taxon>Thermomonosporaceae</taxon>
        <taxon>Actinomadura</taxon>
    </lineage>
</organism>
<sequence>MSPPLSSRDADRVGLLADRIAGAVAGCPAVAALAAGPVATYLPGRIVAGVAIRDTDVQIAVIARYGPPLSEVAAQVRAAVASLVPGLRLDVHIDDIQIDDDHAPDTAAGGGSGGGAAESDRVGAQ</sequence>
<evidence type="ECO:0000256" key="1">
    <source>
        <dbReference type="SAM" id="MobiDB-lite"/>
    </source>
</evidence>
<comment type="caution">
    <text evidence="2">The sequence shown here is derived from an EMBL/GenBank/DDBJ whole genome shotgun (WGS) entry which is preliminary data.</text>
</comment>
<proteinExistence type="predicted"/>
<gene>
    <name evidence="2" type="ORF">GCM10022214_39800</name>
</gene>
<evidence type="ECO:0000313" key="3">
    <source>
        <dbReference type="Proteomes" id="UP001500683"/>
    </source>
</evidence>
<feature type="region of interest" description="Disordered" evidence="1">
    <location>
        <begin position="100"/>
        <end position="125"/>
    </location>
</feature>
<dbReference type="EMBL" id="BAAAZG010000025">
    <property type="protein sequence ID" value="GAA4077953.1"/>
    <property type="molecule type" value="Genomic_DNA"/>
</dbReference>
<evidence type="ECO:0008006" key="4">
    <source>
        <dbReference type="Google" id="ProtNLM"/>
    </source>
</evidence>
<protein>
    <recommendedName>
        <fullName evidence="4">Asp23/Gls24 family envelope stress response protein</fullName>
    </recommendedName>
</protein>
<evidence type="ECO:0000313" key="2">
    <source>
        <dbReference type="EMBL" id="GAA4077953.1"/>
    </source>
</evidence>
<keyword evidence="3" id="KW-1185">Reference proteome</keyword>